<dbReference type="PROSITE" id="PS51159">
    <property type="entry name" value="CBM21"/>
    <property type="match status" value="1"/>
</dbReference>
<dbReference type="AlphaFoldDB" id="A0A8C5FPW1"/>
<protein>
    <recommendedName>
        <fullName evidence="2">CBM21 domain-containing protein</fullName>
    </recommendedName>
</protein>
<evidence type="ECO:0000313" key="4">
    <source>
        <dbReference type="Proteomes" id="UP000694546"/>
    </source>
</evidence>
<dbReference type="Gene3D" id="2.60.40.2440">
    <property type="entry name" value="Carbohydrate binding type-21 domain"/>
    <property type="match status" value="1"/>
</dbReference>
<dbReference type="GO" id="GO:0008157">
    <property type="term" value="F:protein phosphatase 1 binding"/>
    <property type="evidence" value="ECO:0007669"/>
    <property type="project" value="TreeGrafter"/>
</dbReference>
<dbReference type="GO" id="GO:2001069">
    <property type="term" value="F:glycogen binding"/>
    <property type="evidence" value="ECO:0007669"/>
    <property type="project" value="TreeGrafter"/>
</dbReference>
<dbReference type="InterPro" id="IPR038175">
    <property type="entry name" value="CBM21_dom_sf"/>
</dbReference>
<dbReference type="GO" id="GO:0000164">
    <property type="term" value="C:protein phosphatase type 1 complex"/>
    <property type="evidence" value="ECO:0007669"/>
    <property type="project" value="TreeGrafter"/>
</dbReference>
<sequence>MYDGQMSTAPVRIRPPGPPPPRGPGIPPPAGPPCSSPVSPPPKPAMRRRSRSLSAPAARGRGRAPRGPHVRFMDSMGLELEEVRLFRSSENPLIPPHVTCRLLMGSELASGRAPELALPYFKPCFCDNMAAGPGFGARLRGRGVSLGAVVCSDAGITGSVHVLNLAFEKEVTLAYSFTNWRSHTNTGALWVSSEVLKDGPEESETDVFHFWLPVPPFILQPGAVLEFAVCYKVNGRSYWDNNDGMNYRLSCHSYKLTVPKECEDSLLHFI</sequence>
<proteinExistence type="predicted"/>
<dbReference type="PANTHER" id="PTHR12307:SF4">
    <property type="entry name" value="PROTEIN PHOSPHATASE 1 REGULATORY SUBUNIT 3D"/>
    <property type="match status" value="1"/>
</dbReference>
<dbReference type="Proteomes" id="UP000694546">
    <property type="component" value="Chromosome 13"/>
</dbReference>
<evidence type="ECO:0000256" key="1">
    <source>
        <dbReference type="SAM" id="MobiDB-lite"/>
    </source>
</evidence>
<keyword evidence="4" id="KW-1185">Reference proteome</keyword>
<name>A0A8C5FPW1_GADMO</name>
<dbReference type="OMA" id="CVHLESV"/>
<dbReference type="InterPro" id="IPR005036">
    <property type="entry name" value="CBM21_dom"/>
</dbReference>
<dbReference type="PANTHER" id="PTHR12307">
    <property type="entry name" value="PROTEIN PHOSPHATASE 1 REGULATORY SUBUNIT"/>
    <property type="match status" value="1"/>
</dbReference>
<dbReference type="GO" id="GO:0005979">
    <property type="term" value="P:regulation of glycogen biosynthetic process"/>
    <property type="evidence" value="ECO:0007669"/>
    <property type="project" value="TreeGrafter"/>
</dbReference>
<dbReference type="GeneTree" id="ENSGT00940000161921"/>
<reference evidence="3" key="2">
    <citation type="submission" date="2025-09" db="UniProtKB">
        <authorList>
            <consortium name="Ensembl"/>
        </authorList>
    </citation>
    <scope>IDENTIFICATION</scope>
</reference>
<feature type="domain" description="CBM21" evidence="2">
    <location>
        <begin position="136"/>
        <end position="250"/>
    </location>
</feature>
<feature type="compositionally biased region" description="Basic residues" evidence="1">
    <location>
        <begin position="60"/>
        <end position="69"/>
    </location>
</feature>
<accession>A0A8C5FPW1</accession>
<evidence type="ECO:0000259" key="2">
    <source>
        <dbReference type="PROSITE" id="PS51159"/>
    </source>
</evidence>
<feature type="region of interest" description="Disordered" evidence="1">
    <location>
        <begin position="1"/>
        <end position="70"/>
    </location>
</feature>
<reference evidence="3" key="1">
    <citation type="submission" date="2025-08" db="UniProtKB">
        <authorList>
            <consortium name="Ensembl"/>
        </authorList>
    </citation>
    <scope>IDENTIFICATION</scope>
</reference>
<dbReference type="InterPro" id="IPR050782">
    <property type="entry name" value="PP1_regulatory_subunit_3"/>
</dbReference>
<evidence type="ECO:0000313" key="3">
    <source>
        <dbReference type="Ensembl" id="ENSGMOP00000052713.1"/>
    </source>
</evidence>
<organism evidence="3 4">
    <name type="scientific">Gadus morhua</name>
    <name type="common">Atlantic cod</name>
    <dbReference type="NCBI Taxonomy" id="8049"/>
    <lineage>
        <taxon>Eukaryota</taxon>
        <taxon>Metazoa</taxon>
        <taxon>Chordata</taxon>
        <taxon>Craniata</taxon>
        <taxon>Vertebrata</taxon>
        <taxon>Euteleostomi</taxon>
        <taxon>Actinopterygii</taxon>
        <taxon>Neopterygii</taxon>
        <taxon>Teleostei</taxon>
        <taxon>Neoteleostei</taxon>
        <taxon>Acanthomorphata</taxon>
        <taxon>Zeiogadaria</taxon>
        <taxon>Gadariae</taxon>
        <taxon>Gadiformes</taxon>
        <taxon>Gadoidei</taxon>
        <taxon>Gadidae</taxon>
        <taxon>Gadus</taxon>
    </lineage>
</organism>
<dbReference type="Pfam" id="PF03370">
    <property type="entry name" value="CBM_21"/>
    <property type="match status" value="1"/>
</dbReference>
<dbReference type="Ensembl" id="ENSGMOT00000026104.1">
    <property type="protein sequence ID" value="ENSGMOP00000052713.1"/>
    <property type="gene ID" value="ENSGMOG00000032941.1"/>
</dbReference>
<feature type="compositionally biased region" description="Pro residues" evidence="1">
    <location>
        <begin position="13"/>
        <end position="44"/>
    </location>
</feature>